<keyword evidence="7 8" id="KW-0472">Membrane</keyword>
<evidence type="ECO:0000256" key="7">
    <source>
        <dbReference type="ARBA" id="ARBA00023136"/>
    </source>
</evidence>
<keyword evidence="4" id="KW-0309">Germination</keyword>
<evidence type="ECO:0000256" key="8">
    <source>
        <dbReference type="SAM" id="Phobius"/>
    </source>
</evidence>
<comment type="similarity">
    <text evidence="2">Belongs to the amino acid-polyamine-organocation (APC) superfamily. Spore germination protein (SGP) (TC 2.A.3.9) family.</text>
</comment>
<dbReference type="GO" id="GO:0009847">
    <property type="term" value="P:spore germination"/>
    <property type="evidence" value="ECO:0007669"/>
    <property type="project" value="InterPro"/>
</dbReference>
<evidence type="ECO:0000256" key="4">
    <source>
        <dbReference type="ARBA" id="ARBA00022544"/>
    </source>
</evidence>
<dbReference type="NCBIfam" id="TIGR00912">
    <property type="entry name" value="2A0309"/>
    <property type="match status" value="1"/>
</dbReference>
<reference evidence="9 10" key="1">
    <citation type="submission" date="2019-04" db="EMBL/GenBank/DDBJ databases">
        <title>Genome sequencing of Clostridium botulinum Groups I-IV and Clostridium butyricum.</title>
        <authorList>
            <person name="Brunt J."/>
            <person name="Van Vliet A.H.M."/>
            <person name="Stringer S.C."/>
            <person name="Carter A.T."/>
            <person name="Peck M.W."/>
        </authorList>
    </citation>
    <scope>NUCLEOTIDE SEQUENCE [LARGE SCALE GENOMIC DNA]</scope>
    <source>
        <strain evidence="9 10">IFR 18/094</strain>
    </source>
</reference>
<feature type="transmembrane region" description="Helical" evidence="8">
    <location>
        <begin position="188"/>
        <end position="205"/>
    </location>
</feature>
<dbReference type="GO" id="GO:0016020">
    <property type="term" value="C:membrane"/>
    <property type="evidence" value="ECO:0007669"/>
    <property type="project" value="UniProtKB-SubCell"/>
</dbReference>
<feature type="transmembrane region" description="Helical" evidence="8">
    <location>
        <begin position="81"/>
        <end position="107"/>
    </location>
</feature>
<gene>
    <name evidence="9" type="ORF">FDF74_09375</name>
</gene>
<dbReference type="InterPro" id="IPR004761">
    <property type="entry name" value="Spore_GerAB"/>
</dbReference>
<feature type="transmembrane region" description="Helical" evidence="8">
    <location>
        <begin position="148"/>
        <end position="168"/>
    </location>
</feature>
<evidence type="ECO:0000313" key="9">
    <source>
        <dbReference type="EMBL" id="NEZ47403.1"/>
    </source>
</evidence>
<feature type="transmembrane region" description="Helical" evidence="8">
    <location>
        <begin position="272"/>
        <end position="293"/>
    </location>
</feature>
<sequence length="370" mass="42992">MQRNDNFSTSYSLFATIVTSVIGISVFSYASDLSAIVGSDAWIIIILNTIISFVLIYLMYKIIEMNDFKGFYEILRDNFGRLIGSVVCFVFIVYNIIYISAGLRVFIEEIKLYLLEKTPTEFLIIITILTAIYLIRGELDTLIKFNEVTFWFSFIPVILILFFALYEIDFTNLLPIFNNSPKNYIKAINKTIIRFKGIEMVFLVVPFMKKKDKAPKVLLKSMIFIGLFYLYVVVLSIAMFSTEQIKSMLWPGIVMIRSIDIPGAFVERWDGIVMAIWVMFFFTTFGNSYYFSADVLKDVFQIKDIKITTFLIAPIIYVISLYPQNVTQVYNISRNIQPYLFFITNVIIIILFILSKIKNKNKNKVKRKKV</sequence>
<protein>
    <submittedName>
        <fullName evidence="9">Spore gernimation protein</fullName>
    </submittedName>
</protein>
<keyword evidence="3" id="KW-0813">Transport</keyword>
<keyword evidence="6 8" id="KW-1133">Transmembrane helix</keyword>
<dbReference type="EMBL" id="SXDP01000007">
    <property type="protein sequence ID" value="NEZ47403.1"/>
    <property type="molecule type" value="Genomic_DNA"/>
</dbReference>
<feature type="transmembrane region" description="Helical" evidence="8">
    <location>
        <begin position="12"/>
        <end position="30"/>
    </location>
</feature>
<dbReference type="Pfam" id="PF03845">
    <property type="entry name" value="Spore_permease"/>
    <property type="match status" value="1"/>
</dbReference>
<comment type="caution">
    <text evidence="9">The sequence shown here is derived from an EMBL/GenBank/DDBJ whole genome shotgun (WGS) entry which is preliminary data.</text>
</comment>
<evidence type="ECO:0000256" key="6">
    <source>
        <dbReference type="ARBA" id="ARBA00022989"/>
    </source>
</evidence>
<evidence type="ECO:0000256" key="5">
    <source>
        <dbReference type="ARBA" id="ARBA00022692"/>
    </source>
</evidence>
<name>A0A6M0RB01_9CLOT</name>
<dbReference type="AlphaFoldDB" id="A0A6M0RB01"/>
<comment type="subcellular location">
    <subcellularLocation>
        <location evidence="1">Membrane</location>
        <topology evidence="1">Multi-pass membrane protein</topology>
    </subcellularLocation>
</comment>
<dbReference type="PANTHER" id="PTHR34975:SF2">
    <property type="entry name" value="SPORE GERMINATION PROTEIN A2"/>
    <property type="match status" value="1"/>
</dbReference>
<proteinExistence type="inferred from homology"/>
<dbReference type="Proteomes" id="UP000473885">
    <property type="component" value="Unassembled WGS sequence"/>
</dbReference>
<keyword evidence="10" id="KW-1185">Reference proteome</keyword>
<dbReference type="RefSeq" id="WP_050608343.1">
    <property type="nucleotide sequence ID" value="NZ_CABKUB010000006.1"/>
</dbReference>
<feature type="transmembrane region" description="Helical" evidence="8">
    <location>
        <begin position="336"/>
        <end position="354"/>
    </location>
</feature>
<evidence type="ECO:0000256" key="1">
    <source>
        <dbReference type="ARBA" id="ARBA00004141"/>
    </source>
</evidence>
<feature type="transmembrane region" description="Helical" evidence="8">
    <location>
        <begin position="305"/>
        <end position="324"/>
    </location>
</feature>
<accession>A0A6M0RB01</accession>
<evidence type="ECO:0000256" key="2">
    <source>
        <dbReference type="ARBA" id="ARBA00007998"/>
    </source>
</evidence>
<evidence type="ECO:0000313" key="10">
    <source>
        <dbReference type="Proteomes" id="UP000473885"/>
    </source>
</evidence>
<dbReference type="PANTHER" id="PTHR34975">
    <property type="entry name" value="SPORE GERMINATION PROTEIN A2"/>
    <property type="match status" value="1"/>
</dbReference>
<dbReference type="Gene3D" id="1.20.1740.10">
    <property type="entry name" value="Amino acid/polyamine transporter I"/>
    <property type="match status" value="1"/>
</dbReference>
<organism evidence="9 10">
    <name type="scientific">Clostridium niameyense</name>
    <dbReference type="NCBI Taxonomy" id="1622073"/>
    <lineage>
        <taxon>Bacteria</taxon>
        <taxon>Bacillati</taxon>
        <taxon>Bacillota</taxon>
        <taxon>Clostridia</taxon>
        <taxon>Eubacteriales</taxon>
        <taxon>Clostridiaceae</taxon>
        <taxon>Clostridium</taxon>
    </lineage>
</organism>
<keyword evidence="5 8" id="KW-0812">Transmembrane</keyword>
<evidence type="ECO:0000256" key="3">
    <source>
        <dbReference type="ARBA" id="ARBA00022448"/>
    </source>
</evidence>
<feature type="transmembrane region" description="Helical" evidence="8">
    <location>
        <begin position="119"/>
        <end position="136"/>
    </location>
</feature>
<feature type="transmembrane region" description="Helical" evidence="8">
    <location>
        <begin position="42"/>
        <end position="60"/>
    </location>
</feature>
<dbReference type="OrthoDB" id="2716906at2"/>
<feature type="transmembrane region" description="Helical" evidence="8">
    <location>
        <begin position="217"/>
        <end position="240"/>
    </location>
</feature>